<keyword evidence="5" id="KW-0456">Lyase</keyword>
<evidence type="ECO:0000256" key="2">
    <source>
        <dbReference type="ARBA" id="ARBA00012925"/>
    </source>
</evidence>
<proteinExistence type="inferred from homology"/>
<name>A0A9D2HP17_9BACT</name>
<evidence type="ECO:0000313" key="9">
    <source>
        <dbReference type="Proteomes" id="UP000823821"/>
    </source>
</evidence>
<dbReference type="EMBL" id="DWZD01000046">
    <property type="protein sequence ID" value="HJA79570.1"/>
    <property type="molecule type" value="Genomic_DNA"/>
</dbReference>
<evidence type="ECO:0000256" key="4">
    <source>
        <dbReference type="ARBA" id="ARBA00022833"/>
    </source>
</evidence>
<dbReference type="Pfam" id="PF00484">
    <property type="entry name" value="Pro_CA"/>
    <property type="match status" value="1"/>
</dbReference>
<dbReference type="EC" id="4.2.1.1" evidence="2"/>
<evidence type="ECO:0000256" key="6">
    <source>
        <dbReference type="ARBA" id="ARBA00048348"/>
    </source>
</evidence>
<sequence>MRDFHKFIDGFKNFRQFYYDAEVNYYEALRDGQHPKALVIACSDSRADPALLMGCDPGDIFVVRNVANLVPHAEEVGRGDAVLAVLEYGVRHLKVEHVIVLGHSCCGGIHALLHPEGTPPDSHVAQWVGIARPAIERLGHSEADPAARRRDCEEAAVLLSVENLLSYPWIRRRVAEHRLSLHAWYFDMEAGDLLAYFPDSEQFESLHEHGLHRDLACLGAHLQRAVEIG</sequence>
<evidence type="ECO:0000313" key="8">
    <source>
        <dbReference type="EMBL" id="HJA79570.1"/>
    </source>
</evidence>
<evidence type="ECO:0000256" key="5">
    <source>
        <dbReference type="ARBA" id="ARBA00023239"/>
    </source>
</evidence>
<dbReference type="CDD" id="cd00884">
    <property type="entry name" value="beta_CA_cladeB"/>
    <property type="match status" value="1"/>
</dbReference>
<protein>
    <recommendedName>
        <fullName evidence="2">carbonic anhydrase</fullName>
        <ecNumber evidence="2">4.2.1.1</ecNumber>
    </recommendedName>
</protein>
<dbReference type="InterPro" id="IPR036874">
    <property type="entry name" value="Carbonic_anhydrase_sf"/>
</dbReference>
<dbReference type="SUPFAM" id="SSF53056">
    <property type="entry name" value="beta-carbonic anhydrase, cab"/>
    <property type="match status" value="1"/>
</dbReference>
<reference evidence="8" key="2">
    <citation type="submission" date="2021-04" db="EMBL/GenBank/DDBJ databases">
        <authorList>
            <person name="Gilroy R."/>
        </authorList>
    </citation>
    <scope>NUCLEOTIDE SEQUENCE</scope>
    <source>
        <strain evidence="8">5032</strain>
    </source>
</reference>
<keyword evidence="4 7" id="KW-0862">Zinc</keyword>
<evidence type="ECO:0000256" key="1">
    <source>
        <dbReference type="ARBA" id="ARBA00006217"/>
    </source>
</evidence>
<dbReference type="AlphaFoldDB" id="A0A9D2HP17"/>
<dbReference type="Proteomes" id="UP000823821">
    <property type="component" value="Unassembled WGS sequence"/>
</dbReference>
<keyword evidence="3 7" id="KW-0479">Metal-binding</keyword>
<dbReference type="PANTHER" id="PTHR11002:SF76">
    <property type="entry name" value="CARBONIC ANHYDRASE"/>
    <property type="match status" value="1"/>
</dbReference>
<reference evidence="8" key="1">
    <citation type="journal article" date="2021" name="PeerJ">
        <title>Extensive microbial diversity within the chicken gut microbiome revealed by metagenomics and culture.</title>
        <authorList>
            <person name="Gilroy R."/>
            <person name="Ravi A."/>
            <person name="Getino M."/>
            <person name="Pursley I."/>
            <person name="Horton D.L."/>
            <person name="Alikhan N.F."/>
            <person name="Baker D."/>
            <person name="Gharbi K."/>
            <person name="Hall N."/>
            <person name="Watson M."/>
            <person name="Adriaenssens E.M."/>
            <person name="Foster-Nyarko E."/>
            <person name="Jarju S."/>
            <person name="Secka A."/>
            <person name="Antonio M."/>
            <person name="Oren A."/>
            <person name="Chaudhuri R.R."/>
            <person name="La Ragione R."/>
            <person name="Hildebrand F."/>
            <person name="Pallen M.J."/>
        </authorList>
    </citation>
    <scope>NUCLEOTIDE SEQUENCE</scope>
    <source>
        <strain evidence="8">5032</strain>
    </source>
</reference>
<dbReference type="PANTHER" id="PTHR11002">
    <property type="entry name" value="CARBONIC ANHYDRASE"/>
    <property type="match status" value="1"/>
</dbReference>
<feature type="binding site" evidence="7">
    <location>
        <position position="103"/>
    </location>
    <ligand>
        <name>Zn(2+)</name>
        <dbReference type="ChEBI" id="CHEBI:29105"/>
    </ligand>
</feature>
<dbReference type="InterPro" id="IPR001765">
    <property type="entry name" value="Carbonic_anhydrase"/>
</dbReference>
<feature type="binding site" evidence="7">
    <location>
        <position position="106"/>
    </location>
    <ligand>
        <name>Zn(2+)</name>
        <dbReference type="ChEBI" id="CHEBI:29105"/>
    </ligand>
</feature>
<dbReference type="SMART" id="SM00947">
    <property type="entry name" value="Pro_CA"/>
    <property type="match status" value="1"/>
</dbReference>
<comment type="catalytic activity">
    <reaction evidence="6">
        <text>hydrogencarbonate + H(+) = CO2 + H2O</text>
        <dbReference type="Rhea" id="RHEA:10748"/>
        <dbReference type="ChEBI" id="CHEBI:15377"/>
        <dbReference type="ChEBI" id="CHEBI:15378"/>
        <dbReference type="ChEBI" id="CHEBI:16526"/>
        <dbReference type="ChEBI" id="CHEBI:17544"/>
        <dbReference type="EC" id="4.2.1.1"/>
    </reaction>
</comment>
<comment type="caution">
    <text evidence="8">The sequence shown here is derived from an EMBL/GenBank/DDBJ whole genome shotgun (WGS) entry which is preliminary data.</text>
</comment>
<dbReference type="Gene3D" id="3.40.1050.10">
    <property type="entry name" value="Carbonic anhydrase"/>
    <property type="match status" value="1"/>
</dbReference>
<comment type="similarity">
    <text evidence="1">Belongs to the beta-class carbonic anhydrase family.</text>
</comment>
<feature type="binding site" evidence="7">
    <location>
        <position position="42"/>
    </location>
    <ligand>
        <name>Zn(2+)</name>
        <dbReference type="ChEBI" id="CHEBI:29105"/>
    </ligand>
</feature>
<evidence type="ECO:0000256" key="7">
    <source>
        <dbReference type="PIRSR" id="PIRSR601765-1"/>
    </source>
</evidence>
<dbReference type="GO" id="GO:0008270">
    <property type="term" value="F:zinc ion binding"/>
    <property type="evidence" value="ECO:0007669"/>
    <property type="project" value="InterPro"/>
</dbReference>
<organism evidence="8 9">
    <name type="scientific">Candidatus Desulfovibrio intestinavium</name>
    <dbReference type="NCBI Taxonomy" id="2838534"/>
    <lineage>
        <taxon>Bacteria</taxon>
        <taxon>Pseudomonadati</taxon>
        <taxon>Thermodesulfobacteriota</taxon>
        <taxon>Desulfovibrionia</taxon>
        <taxon>Desulfovibrionales</taxon>
        <taxon>Desulfovibrionaceae</taxon>
        <taxon>Desulfovibrio</taxon>
    </lineage>
</organism>
<dbReference type="GO" id="GO:0004089">
    <property type="term" value="F:carbonate dehydratase activity"/>
    <property type="evidence" value="ECO:0007669"/>
    <property type="project" value="UniProtKB-EC"/>
</dbReference>
<dbReference type="InterPro" id="IPR045066">
    <property type="entry name" value="Beta_CA_cladeB"/>
</dbReference>
<comment type="cofactor">
    <cofactor evidence="7">
        <name>Zn(2+)</name>
        <dbReference type="ChEBI" id="CHEBI:29105"/>
    </cofactor>
    <text evidence="7">Binds 1 zinc ion per subunit.</text>
</comment>
<gene>
    <name evidence="8" type="ORF">H9784_08425</name>
</gene>
<evidence type="ECO:0000256" key="3">
    <source>
        <dbReference type="ARBA" id="ARBA00022723"/>
    </source>
</evidence>
<accession>A0A9D2HP17</accession>
<feature type="binding site" evidence="7">
    <location>
        <position position="44"/>
    </location>
    <ligand>
        <name>Zn(2+)</name>
        <dbReference type="ChEBI" id="CHEBI:29105"/>
    </ligand>
</feature>